<evidence type="ECO:0000313" key="3">
    <source>
        <dbReference type="Proteomes" id="UP001195724"/>
    </source>
</evidence>
<reference evidence="2 3" key="1">
    <citation type="submission" date="2021-01" db="EMBL/GenBank/DDBJ databases">
        <title>Sequencing the genomes of 1000 actinobacteria strains.</title>
        <authorList>
            <person name="Klenk H.-P."/>
        </authorList>
    </citation>
    <scope>NUCLEOTIDE SEQUENCE [LARGE SCALE GENOMIC DNA]</scope>
    <source>
        <strain evidence="2 3">DSM 44581</strain>
    </source>
</reference>
<dbReference type="SUPFAM" id="SSF47413">
    <property type="entry name" value="lambda repressor-like DNA-binding domains"/>
    <property type="match status" value="1"/>
</dbReference>
<dbReference type="SMART" id="SM00530">
    <property type="entry name" value="HTH_XRE"/>
    <property type="match status" value="1"/>
</dbReference>
<feature type="domain" description="HTH cro/C1-type" evidence="1">
    <location>
        <begin position="17"/>
        <end position="71"/>
    </location>
</feature>
<comment type="caution">
    <text evidence="2">The sequence shown here is derived from an EMBL/GenBank/DDBJ whole genome shotgun (WGS) entry which is preliminary data.</text>
</comment>
<dbReference type="Pfam" id="PF19054">
    <property type="entry name" value="DUF5753"/>
    <property type="match status" value="1"/>
</dbReference>
<gene>
    <name evidence="2" type="ORF">JOE68_003939</name>
</gene>
<dbReference type="EMBL" id="JAFBCL010000001">
    <property type="protein sequence ID" value="MBM7813074.1"/>
    <property type="molecule type" value="Genomic_DNA"/>
</dbReference>
<accession>A0ABS2SBR5</accession>
<proteinExistence type="predicted"/>
<dbReference type="InterPro" id="IPR043917">
    <property type="entry name" value="DUF5753"/>
</dbReference>
<evidence type="ECO:0000313" key="2">
    <source>
        <dbReference type="EMBL" id="MBM7813074.1"/>
    </source>
</evidence>
<name>A0ABS2SBR5_9PSEU</name>
<keyword evidence="3" id="KW-1185">Reference proteome</keyword>
<dbReference type="Gene3D" id="1.10.260.40">
    <property type="entry name" value="lambda repressor-like DNA-binding domains"/>
    <property type="match status" value="1"/>
</dbReference>
<dbReference type="RefSeq" id="WP_204843750.1">
    <property type="nucleotide sequence ID" value="NZ_JAFBCL010000001.1"/>
</dbReference>
<evidence type="ECO:0000259" key="1">
    <source>
        <dbReference type="PROSITE" id="PS50943"/>
    </source>
</evidence>
<dbReference type="Pfam" id="PF13560">
    <property type="entry name" value="HTH_31"/>
    <property type="match status" value="1"/>
</dbReference>
<dbReference type="Proteomes" id="UP001195724">
    <property type="component" value="Unassembled WGS sequence"/>
</dbReference>
<dbReference type="CDD" id="cd00093">
    <property type="entry name" value="HTH_XRE"/>
    <property type="match status" value="1"/>
</dbReference>
<protein>
    <submittedName>
        <fullName evidence="2">Transcriptional regulator with XRE-family HTH domain</fullName>
    </submittedName>
</protein>
<dbReference type="InterPro" id="IPR010982">
    <property type="entry name" value="Lambda_DNA-bd_dom_sf"/>
</dbReference>
<dbReference type="PROSITE" id="PS50943">
    <property type="entry name" value="HTH_CROC1"/>
    <property type="match status" value="1"/>
</dbReference>
<dbReference type="InterPro" id="IPR001387">
    <property type="entry name" value="Cro/C1-type_HTH"/>
</dbReference>
<organism evidence="2 3">
    <name type="scientific">Saccharothrix algeriensis</name>
    <dbReference type="NCBI Taxonomy" id="173560"/>
    <lineage>
        <taxon>Bacteria</taxon>
        <taxon>Bacillati</taxon>
        <taxon>Actinomycetota</taxon>
        <taxon>Actinomycetes</taxon>
        <taxon>Pseudonocardiales</taxon>
        <taxon>Pseudonocardiaceae</taxon>
        <taxon>Saccharothrix</taxon>
    </lineage>
</organism>
<sequence>MGDAVQTIPRRLLGGELRRLRQTAGRTLDETSAAIGKDRSQLIKLEDGRANLTAAVLEQLLLFLGAKAGDRKRLLAMGVEARKRQPKRAYVDLLPGANTRIADLESDATTILYYGRGVIPGLLQIPEYTEAQMLAGDGIWWETSYQERVNRVAFRLERQKLPATKEHLFIFTDDALTTRYGDSEVMRRQVEHLLRAGEQPNIRLRLLDATSPANPCPTGEMILFEFDGRTPRVGLLPVAYGPSTYLDEPSDTEAIARCFQRLQELAFSEEESRARLEAALEAP</sequence>